<feature type="DNA-binding region" description="H-T-H motif" evidence="2">
    <location>
        <begin position="10"/>
        <end position="29"/>
    </location>
</feature>
<keyword evidence="5" id="KW-1185">Reference proteome</keyword>
<reference evidence="4 5" key="1">
    <citation type="submission" date="2020-08" db="EMBL/GenBank/DDBJ databases">
        <title>Genomic Encyclopedia of Type Strains, Phase IV (KMG-V): Genome sequencing to study the core and pangenomes of soil and plant-associated prokaryotes.</title>
        <authorList>
            <person name="Whitman W."/>
        </authorList>
    </citation>
    <scope>NUCLEOTIDE SEQUENCE [LARGE SCALE GENOMIC DNA]</scope>
    <source>
        <strain evidence="4 5">M8UP14</strain>
    </source>
</reference>
<dbReference type="Pfam" id="PF00440">
    <property type="entry name" value="TetR_N"/>
    <property type="match status" value="1"/>
</dbReference>
<dbReference type="AlphaFoldDB" id="A0A7W8E6L0"/>
<dbReference type="SUPFAM" id="SSF46689">
    <property type="entry name" value="Homeodomain-like"/>
    <property type="match status" value="1"/>
</dbReference>
<organism evidence="4 5">
    <name type="scientific">Granulicella aggregans</name>
    <dbReference type="NCBI Taxonomy" id="474949"/>
    <lineage>
        <taxon>Bacteria</taxon>
        <taxon>Pseudomonadati</taxon>
        <taxon>Acidobacteriota</taxon>
        <taxon>Terriglobia</taxon>
        <taxon>Terriglobales</taxon>
        <taxon>Acidobacteriaceae</taxon>
        <taxon>Granulicella</taxon>
    </lineage>
</organism>
<dbReference type="PANTHER" id="PTHR43479">
    <property type="entry name" value="ACREF/ENVCD OPERON REPRESSOR-RELATED"/>
    <property type="match status" value="1"/>
</dbReference>
<feature type="domain" description="HTH tetR-type" evidence="3">
    <location>
        <begin position="1"/>
        <end position="47"/>
    </location>
</feature>
<keyword evidence="1 2" id="KW-0238">DNA-binding</keyword>
<dbReference type="Proteomes" id="UP000540989">
    <property type="component" value="Unassembled WGS sequence"/>
</dbReference>
<comment type="caution">
    <text evidence="4">The sequence shown here is derived from an EMBL/GenBank/DDBJ whole genome shotgun (WGS) entry which is preliminary data.</text>
</comment>
<evidence type="ECO:0000313" key="5">
    <source>
        <dbReference type="Proteomes" id="UP000540989"/>
    </source>
</evidence>
<dbReference type="EMBL" id="JACHIP010000005">
    <property type="protein sequence ID" value="MBB5059360.1"/>
    <property type="molecule type" value="Genomic_DNA"/>
</dbReference>
<name>A0A7W8E6L0_9BACT</name>
<sequence length="167" mass="18665">MQEKPFDGITVQEVLDRAGVARSTFYKHYRDKDDLFLSDVEDFFASASTMLTRTKADLRRLAPIRELFAHIAGAREFYVSLAASGMLDEAKGLGRGFFARSIEERLRLAGVQLTQAEMSPTAHALSGSMFALLDWWADHGMKMEPEGMDRLFHARAWAGISSTPSES</sequence>
<protein>
    <submittedName>
        <fullName evidence="4">AcrR family transcriptional regulator</fullName>
    </submittedName>
</protein>
<evidence type="ECO:0000256" key="1">
    <source>
        <dbReference type="ARBA" id="ARBA00023125"/>
    </source>
</evidence>
<evidence type="ECO:0000256" key="2">
    <source>
        <dbReference type="PROSITE-ProRule" id="PRU00335"/>
    </source>
</evidence>
<evidence type="ECO:0000313" key="4">
    <source>
        <dbReference type="EMBL" id="MBB5059360.1"/>
    </source>
</evidence>
<evidence type="ECO:0000259" key="3">
    <source>
        <dbReference type="PROSITE" id="PS50977"/>
    </source>
</evidence>
<dbReference type="InterPro" id="IPR001647">
    <property type="entry name" value="HTH_TetR"/>
</dbReference>
<dbReference type="InterPro" id="IPR050624">
    <property type="entry name" value="HTH-type_Tx_Regulator"/>
</dbReference>
<accession>A0A7W8E6L0</accession>
<proteinExistence type="predicted"/>
<dbReference type="GO" id="GO:0003677">
    <property type="term" value="F:DNA binding"/>
    <property type="evidence" value="ECO:0007669"/>
    <property type="project" value="UniProtKB-UniRule"/>
</dbReference>
<dbReference type="PROSITE" id="PS50977">
    <property type="entry name" value="HTH_TETR_2"/>
    <property type="match status" value="1"/>
</dbReference>
<gene>
    <name evidence="4" type="ORF">HDF16_004083</name>
</gene>
<dbReference type="InterPro" id="IPR009057">
    <property type="entry name" value="Homeodomain-like_sf"/>
</dbReference>
<dbReference type="Gene3D" id="1.10.357.10">
    <property type="entry name" value="Tetracycline Repressor, domain 2"/>
    <property type="match status" value="1"/>
</dbReference>
<dbReference type="PANTHER" id="PTHR43479:SF7">
    <property type="entry name" value="TETR-FAMILY TRANSCRIPTIONAL REGULATOR"/>
    <property type="match status" value="1"/>
</dbReference>